<feature type="non-terminal residue" evidence="2">
    <location>
        <position position="44"/>
    </location>
</feature>
<sequence length="44" mass="4091">MSAGGHEQGRDAPGPIPEPAPPAAQHAPPPAVSSLAGASSPGPA</sequence>
<protein>
    <submittedName>
        <fullName evidence="2">SPOR domain-containing protein</fullName>
    </submittedName>
</protein>
<gene>
    <name evidence="2" type="ORF">C1J00_01340</name>
</gene>
<dbReference type="EMBL" id="POUC01000005">
    <property type="protein sequence ID" value="PNG23859.1"/>
    <property type="molecule type" value="Genomic_DNA"/>
</dbReference>
<name>A0A2N8TY01_9ACTN</name>
<feature type="compositionally biased region" description="Pro residues" evidence="1">
    <location>
        <begin position="14"/>
        <end position="31"/>
    </location>
</feature>
<evidence type="ECO:0000313" key="3">
    <source>
        <dbReference type="Proteomes" id="UP000235943"/>
    </source>
</evidence>
<evidence type="ECO:0000256" key="1">
    <source>
        <dbReference type="SAM" id="MobiDB-lite"/>
    </source>
</evidence>
<dbReference type="Proteomes" id="UP000235943">
    <property type="component" value="Unassembled WGS sequence"/>
</dbReference>
<keyword evidence="3" id="KW-1185">Reference proteome</keyword>
<accession>A0A2N8TY01</accession>
<feature type="compositionally biased region" description="Low complexity" evidence="1">
    <location>
        <begin position="32"/>
        <end position="44"/>
    </location>
</feature>
<reference evidence="2 3" key="1">
    <citation type="submission" date="2018-01" db="EMBL/GenBank/DDBJ databases">
        <title>Draft genome sequence of Streptomyces sp. 13K301.</title>
        <authorList>
            <person name="Sahin N."/>
            <person name="Saygin H."/>
            <person name="Ay H."/>
        </authorList>
    </citation>
    <scope>NUCLEOTIDE SEQUENCE [LARGE SCALE GENOMIC DNA]</scope>
    <source>
        <strain evidence="2 3">13K301</strain>
    </source>
</reference>
<proteinExistence type="predicted"/>
<dbReference type="AlphaFoldDB" id="A0A2N8TY01"/>
<comment type="caution">
    <text evidence="2">The sequence shown here is derived from an EMBL/GenBank/DDBJ whole genome shotgun (WGS) entry which is preliminary data.</text>
</comment>
<organism evidence="2 3">
    <name type="scientific">Streptomyces cahuitamycinicus</name>
    <dbReference type="NCBI Taxonomy" id="2070367"/>
    <lineage>
        <taxon>Bacteria</taxon>
        <taxon>Bacillati</taxon>
        <taxon>Actinomycetota</taxon>
        <taxon>Actinomycetes</taxon>
        <taxon>Kitasatosporales</taxon>
        <taxon>Streptomycetaceae</taxon>
        <taxon>Streptomyces</taxon>
    </lineage>
</organism>
<evidence type="ECO:0000313" key="2">
    <source>
        <dbReference type="EMBL" id="PNG23859.1"/>
    </source>
</evidence>
<feature type="region of interest" description="Disordered" evidence="1">
    <location>
        <begin position="1"/>
        <end position="44"/>
    </location>
</feature>